<comment type="function">
    <text evidence="1">Acts as a defensive agent. Recognizes blood group fucosylated oligosaccharides including A, B, H and Lewis B-type antigens. Does not recognize Lewis A antigen and has low affinity for monovalent haptens.</text>
</comment>
<evidence type="ECO:0000256" key="7">
    <source>
        <dbReference type="ARBA" id="ARBA00023157"/>
    </source>
</evidence>
<evidence type="ECO:0000256" key="6">
    <source>
        <dbReference type="ARBA" id="ARBA00022837"/>
    </source>
</evidence>
<comment type="subunit">
    <text evidence="3">Homotrimer.</text>
</comment>
<dbReference type="GO" id="GO:0042806">
    <property type="term" value="F:fucose binding"/>
    <property type="evidence" value="ECO:0007669"/>
    <property type="project" value="UniProtKB-ARBA"/>
</dbReference>
<evidence type="ECO:0000256" key="3">
    <source>
        <dbReference type="ARBA" id="ARBA00011233"/>
    </source>
</evidence>
<dbReference type="Pfam" id="PF22633">
    <property type="entry name" value="F5_F8_type_C_2"/>
    <property type="match status" value="1"/>
</dbReference>
<evidence type="ECO:0000256" key="5">
    <source>
        <dbReference type="ARBA" id="ARBA00022734"/>
    </source>
</evidence>
<dbReference type="GO" id="GO:0010185">
    <property type="term" value="P:regulation of cellular defense response"/>
    <property type="evidence" value="ECO:0007669"/>
    <property type="project" value="UniProtKB-ARBA"/>
</dbReference>
<protein>
    <recommendedName>
        <fullName evidence="8">Fucolectin tachylectin-4 pentraxin-1 domain-containing protein</fullName>
    </recommendedName>
</protein>
<dbReference type="InterPro" id="IPR051941">
    <property type="entry name" value="BG_Antigen-Binding_Lectin"/>
</dbReference>
<evidence type="ECO:0000256" key="4">
    <source>
        <dbReference type="ARBA" id="ARBA00022723"/>
    </source>
</evidence>
<keyword evidence="4" id="KW-0479">Metal-binding</keyword>
<evidence type="ECO:0000259" key="8">
    <source>
        <dbReference type="SMART" id="SM00607"/>
    </source>
</evidence>
<evidence type="ECO:0000256" key="2">
    <source>
        <dbReference type="ARBA" id="ARBA00010147"/>
    </source>
</evidence>
<dbReference type="InterPro" id="IPR008979">
    <property type="entry name" value="Galactose-bd-like_sf"/>
</dbReference>
<feature type="domain" description="Fucolectin tachylectin-4 pentraxin-1" evidence="8">
    <location>
        <begin position="14"/>
        <end position="157"/>
    </location>
</feature>
<dbReference type="SMART" id="SM00607">
    <property type="entry name" value="FTP"/>
    <property type="match status" value="1"/>
</dbReference>
<dbReference type="PANTHER" id="PTHR45713">
    <property type="entry name" value="FTP DOMAIN-CONTAINING PROTEIN"/>
    <property type="match status" value="1"/>
</dbReference>
<dbReference type="PANTHER" id="PTHR45713:SF11">
    <property type="entry name" value="FUCOLECTIN TACHYLECTIN-4 PENTRAXIN-1 DOMAIN-CONTAINING PROTEIN"/>
    <property type="match status" value="1"/>
</dbReference>
<evidence type="ECO:0000256" key="1">
    <source>
        <dbReference type="ARBA" id="ARBA00002219"/>
    </source>
</evidence>
<name>A0A8C4SM91_ERPCA</name>
<organism evidence="9 10">
    <name type="scientific">Erpetoichthys calabaricus</name>
    <name type="common">Rope fish</name>
    <name type="synonym">Calamoichthys calabaricus</name>
    <dbReference type="NCBI Taxonomy" id="27687"/>
    <lineage>
        <taxon>Eukaryota</taxon>
        <taxon>Metazoa</taxon>
        <taxon>Chordata</taxon>
        <taxon>Craniata</taxon>
        <taxon>Vertebrata</taxon>
        <taxon>Euteleostomi</taxon>
        <taxon>Actinopterygii</taxon>
        <taxon>Polypteriformes</taxon>
        <taxon>Polypteridae</taxon>
        <taxon>Erpetoichthys</taxon>
    </lineage>
</organism>
<dbReference type="Ensembl" id="ENSECRT00000018986.1">
    <property type="protein sequence ID" value="ENSECRP00000018613.1"/>
    <property type="gene ID" value="ENSECRG00000012447.1"/>
</dbReference>
<dbReference type="Proteomes" id="UP000694620">
    <property type="component" value="Chromosome 1"/>
</dbReference>
<sequence length="163" mass="17175">MDFSCLTCFPFDIAVNVARQGIASQSTIYLGTPSLAIDGNTDGNFGDGSCTHTDFLPNSWWEVDLRATYAVSMVVVYNRADCCDTRLMGAQIRVGQASAVTQQITCGTITTTYPGSVSSICCNGLQGRYVSVVLPNTSQPLTLCEVQVYGVAVVSGCTSGSNG</sequence>
<accession>A0A8C4SM91</accession>
<proteinExistence type="inferred from homology"/>
<keyword evidence="6" id="KW-0106">Calcium</keyword>
<dbReference type="GeneTree" id="ENSGT01060000248575"/>
<dbReference type="GO" id="GO:0001868">
    <property type="term" value="P:regulation of complement activation, lectin pathway"/>
    <property type="evidence" value="ECO:0007669"/>
    <property type="project" value="UniProtKB-ARBA"/>
</dbReference>
<reference evidence="9" key="3">
    <citation type="submission" date="2025-09" db="UniProtKB">
        <authorList>
            <consortium name="Ensembl"/>
        </authorList>
    </citation>
    <scope>IDENTIFICATION</scope>
</reference>
<evidence type="ECO:0000313" key="9">
    <source>
        <dbReference type="Ensembl" id="ENSECRP00000018613.1"/>
    </source>
</evidence>
<evidence type="ECO:0000313" key="10">
    <source>
        <dbReference type="Proteomes" id="UP000694620"/>
    </source>
</evidence>
<dbReference type="Gene3D" id="2.60.120.260">
    <property type="entry name" value="Galactose-binding domain-like"/>
    <property type="match status" value="1"/>
</dbReference>
<keyword evidence="10" id="KW-1185">Reference proteome</keyword>
<reference evidence="9" key="1">
    <citation type="submission" date="2021-06" db="EMBL/GenBank/DDBJ databases">
        <authorList>
            <consortium name="Wellcome Sanger Institute Data Sharing"/>
        </authorList>
    </citation>
    <scope>NUCLEOTIDE SEQUENCE [LARGE SCALE GENOMIC DNA]</scope>
</reference>
<comment type="similarity">
    <text evidence="2">Belongs to the fucolectin family.</text>
</comment>
<dbReference type="InterPro" id="IPR006585">
    <property type="entry name" value="FTP1"/>
</dbReference>
<dbReference type="AlphaFoldDB" id="A0A8C4SM91"/>
<dbReference type="SUPFAM" id="SSF49785">
    <property type="entry name" value="Galactose-binding domain-like"/>
    <property type="match status" value="1"/>
</dbReference>
<keyword evidence="5" id="KW-0430">Lectin</keyword>
<keyword evidence="7" id="KW-1015">Disulfide bond</keyword>
<dbReference type="GO" id="GO:0046872">
    <property type="term" value="F:metal ion binding"/>
    <property type="evidence" value="ECO:0007669"/>
    <property type="project" value="UniProtKB-KW"/>
</dbReference>
<reference evidence="9" key="2">
    <citation type="submission" date="2025-08" db="UniProtKB">
        <authorList>
            <consortium name="Ensembl"/>
        </authorList>
    </citation>
    <scope>IDENTIFICATION</scope>
</reference>